<accession>A0A4Q9P965</accession>
<reference evidence="2 3" key="1">
    <citation type="submission" date="2019-01" db="EMBL/GenBank/DDBJ databases">
        <title>Draft genome sequences of three monokaryotic isolates of the white-rot basidiomycete fungus Dichomitus squalens.</title>
        <authorList>
            <consortium name="DOE Joint Genome Institute"/>
            <person name="Lopez S.C."/>
            <person name="Andreopoulos B."/>
            <person name="Pangilinan J."/>
            <person name="Lipzen A."/>
            <person name="Riley R."/>
            <person name="Ahrendt S."/>
            <person name="Ng V."/>
            <person name="Barry K."/>
            <person name="Daum C."/>
            <person name="Grigoriev I.V."/>
            <person name="Hilden K.S."/>
            <person name="Makela M.R."/>
            <person name="de Vries R.P."/>
        </authorList>
    </citation>
    <scope>NUCLEOTIDE SEQUENCE [LARGE SCALE GENOMIC DNA]</scope>
    <source>
        <strain evidence="2 3">CBS 464.89</strain>
    </source>
</reference>
<protein>
    <submittedName>
        <fullName evidence="2">Uncharacterized protein</fullName>
    </submittedName>
</protein>
<evidence type="ECO:0000313" key="2">
    <source>
        <dbReference type="EMBL" id="TBU51160.1"/>
    </source>
</evidence>
<dbReference type="STRING" id="114155.A0A4Q9P965"/>
<dbReference type="EMBL" id="ML145374">
    <property type="protein sequence ID" value="TBU51160.1"/>
    <property type="molecule type" value="Genomic_DNA"/>
</dbReference>
<feature type="compositionally biased region" description="Basic and acidic residues" evidence="1">
    <location>
        <begin position="278"/>
        <end position="292"/>
    </location>
</feature>
<sequence>MSSPAIDQNPAYMHPVSTLGTSLSSLSPAPNNTSVAYIEMGVRLHRLEQDYLELHRRLTEHGIRLDALHTLKTTTGDGDDSRATLKRLVFESVTATHSLSPREPLGYDCVREQSKFPKLKFFTDRQWTNWKNDNKKTTRIGEEIVRGRKMSAQGINHTAPYIEYPNGTPASGDYINDARKFSRTLINLARGADYPLPRKWGDTDTWLQELFYTALRKKFPLFQLCHNNWKGNTFMYYTYYEAVTRKWDKASSQAVDLNQALHTIRSQSAMEESESESESERVAHVPTSKDARSLAPSKRTPSDDDADTGPRKQPRRDTAGLAQDVAIPGPSEKFKGKQRATPSLLSVISTSTTALRLEQRSSALVTLPPSLPTPTSPSQSALAFARPSATTSPMSATTSPTSATTSPTSATTSTTSTTTSTTSVPVSLSVPGTSSDPAQMLIVPPLSSTTMNLTVGTPASPSEPSPASVPYPSTSKQATSTLSPTPINPDVPAEGGVDISASPPQHVTPPDTAPSNEQPSKPAETTASKKPRAPRKTTQWPPAPDLKGAKWVYARKWYADANGTLEAFEAHYKTLSSSDRRKLGRVAPA</sequence>
<feature type="compositionally biased region" description="Polar residues" evidence="1">
    <location>
        <begin position="474"/>
        <end position="485"/>
    </location>
</feature>
<keyword evidence="3" id="KW-1185">Reference proteome</keyword>
<proteinExistence type="predicted"/>
<gene>
    <name evidence="2" type="ORF">BD310DRAFT_982860</name>
</gene>
<feature type="compositionally biased region" description="Low complexity" evidence="1">
    <location>
        <begin position="376"/>
        <end position="435"/>
    </location>
</feature>
<dbReference type="AlphaFoldDB" id="A0A4Q9P965"/>
<feature type="compositionally biased region" description="Polar residues" evidence="1">
    <location>
        <begin position="513"/>
        <end position="528"/>
    </location>
</feature>
<evidence type="ECO:0000256" key="1">
    <source>
        <dbReference type="SAM" id="MobiDB-lite"/>
    </source>
</evidence>
<feature type="region of interest" description="Disordered" evidence="1">
    <location>
        <begin position="452"/>
        <end position="546"/>
    </location>
</feature>
<evidence type="ECO:0000313" key="3">
    <source>
        <dbReference type="Proteomes" id="UP000292082"/>
    </source>
</evidence>
<feature type="region of interest" description="Disordered" evidence="1">
    <location>
        <begin position="366"/>
        <end position="440"/>
    </location>
</feature>
<name>A0A4Q9P965_9APHY</name>
<dbReference type="Proteomes" id="UP000292082">
    <property type="component" value="Unassembled WGS sequence"/>
</dbReference>
<feature type="region of interest" description="Disordered" evidence="1">
    <location>
        <begin position="266"/>
        <end position="342"/>
    </location>
</feature>
<organism evidence="2 3">
    <name type="scientific">Dichomitus squalens</name>
    <dbReference type="NCBI Taxonomy" id="114155"/>
    <lineage>
        <taxon>Eukaryota</taxon>
        <taxon>Fungi</taxon>
        <taxon>Dikarya</taxon>
        <taxon>Basidiomycota</taxon>
        <taxon>Agaricomycotina</taxon>
        <taxon>Agaricomycetes</taxon>
        <taxon>Polyporales</taxon>
        <taxon>Polyporaceae</taxon>
        <taxon>Dichomitus</taxon>
    </lineage>
</organism>